<dbReference type="InterPro" id="IPR003786">
    <property type="entry name" value="FdhD"/>
</dbReference>
<dbReference type="Proteomes" id="UP000321306">
    <property type="component" value="Unassembled WGS sequence"/>
</dbReference>
<dbReference type="AlphaFoldDB" id="A0A511NAQ3"/>
<dbReference type="HAMAP" id="MF_00187">
    <property type="entry name" value="FdhD"/>
    <property type="match status" value="1"/>
</dbReference>
<evidence type="ECO:0000256" key="3">
    <source>
        <dbReference type="HAMAP-Rule" id="MF_00187"/>
    </source>
</evidence>
<dbReference type="InterPro" id="IPR016193">
    <property type="entry name" value="Cytidine_deaminase-like"/>
</dbReference>
<comment type="similarity">
    <text evidence="3">Belongs to the FdhD family.</text>
</comment>
<dbReference type="SUPFAM" id="SSF53927">
    <property type="entry name" value="Cytidine deaminase-like"/>
    <property type="match status" value="1"/>
</dbReference>
<organism evidence="4 5">
    <name type="scientific">Deinococcus cellulosilyticus (strain DSM 18568 / NBRC 106333 / KACC 11606 / 5516J-15)</name>
    <dbReference type="NCBI Taxonomy" id="1223518"/>
    <lineage>
        <taxon>Bacteria</taxon>
        <taxon>Thermotogati</taxon>
        <taxon>Deinococcota</taxon>
        <taxon>Deinococci</taxon>
        <taxon>Deinococcales</taxon>
        <taxon>Deinococcaceae</taxon>
        <taxon>Deinococcus</taxon>
    </lineage>
</organism>
<comment type="caution">
    <text evidence="3">Lacks conserved residue(s) required for the propagation of feature annotation.</text>
</comment>
<protein>
    <recommendedName>
        <fullName evidence="3">Sulfur carrier protein FdhD</fullName>
    </recommendedName>
</protein>
<keyword evidence="2 3" id="KW-0501">Molybdenum cofactor biosynthesis</keyword>
<dbReference type="EMBL" id="BJXB01000038">
    <property type="protein sequence ID" value="GEM49578.1"/>
    <property type="molecule type" value="Genomic_DNA"/>
</dbReference>
<comment type="function">
    <text evidence="3">Required for formate dehydrogenase (FDH) activity. Acts as a sulfur carrier protein that transfers sulfur from IscS to the molybdenum cofactor prior to its insertion into FDH.</text>
</comment>
<dbReference type="Gene3D" id="3.10.20.10">
    <property type="match status" value="1"/>
</dbReference>
<comment type="subcellular location">
    <subcellularLocation>
        <location evidence="3">Cytoplasm</location>
    </subcellularLocation>
</comment>
<dbReference type="Pfam" id="PF02634">
    <property type="entry name" value="FdhD-NarQ"/>
    <property type="match status" value="1"/>
</dbReference>
<dbReference type="Gene3D" id="3.40.140.10">
    <property type="entry name" value="Cytidine Deaminase, domain 2"/>
    <property type="match status" value="1"/>
</dbReference>
<dbReference type="NCBIfam" id="TIGR00129">
    <property type="entry name" value="fdhD_narQ"/>
    <property type="match status" value="1"/>
</dbReference>
<gene>
    <name evidence="3 4" type="primary">fdhD</name>
    <name evidence="4" type="ORF">DC3_52130</name>
</gene>
<accession>A0A511NAQ3</accession>
<evidence type="ECO:0000256" key="2">
    <source>
        <dbReference type="ARBA" id="ARBA00023150"/>
    </source>
</evidence>
<feature type="active site" description="Cysteine persulfide intermediate" evidence="3">
    <location>
        <position position="117"/>
    </location>
</feature>
<keyword evidence="4" id="KW-0808">Transferase</keyword>
<dbReference type="GO" id="GO:0016783">
    <property type="term" value="F:sulfurtransferase activity"/>
    <property type="evidence" value="ECO:0007669"/>
    <property type="project" value="InterPro"/>
</dbReference>
<dbReference type="RefSeq" id="WP_222594834.1">
    <property type="nucleotide sequence ID" value="NZ_BJXB01000038.1"/>
</dbReference>
<dbReference type="PIRSF" id="PIRSF015626">
    <property type="entry name" value="FdhD"/>
    <property type="match status" value="1"/>
</dbReference>
<keyword evidence="5" id="KW-1185">Reference proteome</keyword>
<dbReference type="PANTHER" id="PTHR30592">
    <property type="entry name" value="FORMATE DEHYDROGENASE"/>
    <property type="match status" value="1"/>
</dbReference>
<evidence type="ECO:0000256" key="1">
    <source>
        <dbReference type="ARBA" id="ARBA00022490"/>
    </source>
</evidence>
<dbReference type="GO" id="GO:0005737">
    <property type="term" value="C:cytoplasm"/>
    <property type="evidence" value="ECO:0007669"/>
    <property type="project" value="UniProtKB-SubCell"/>
</dbReference>
<comment type="caution">
    <text evidence="4">The sequence shown here is derived from an EMBL/GenBank/DDBJ whole genome shotgun (WGS) entry which is preliminary data.</text>
</comment>
<evidence type="ECO:0000313" key="4">
    <source>
        <dbReference type="EMBL" id="GEM49578.1"/>
    </source>
</evidence>
<proteinExistence type="inferred from homology"/>
<dbReference type="PANTHER" id="PTHR30592:SF1">
    <property type="entry name" value="SULFUR CARRIER PROTEIN FDHD"/>
    <property type="match status" value="1"/>
</dbReference>
<dbReference type="GO" id="GO:0006777">
    <property type="term" value="P:Mo-molybdopterin cofactor biosynthetic process"/>
    <property type="evidence" value="ECO:0007669"/>
    <property type="project" value="UniProtKB-UniRule"/>
</dbReference>
<keyword evidence="1 3" id="KW-0963">Cytoplasm</keyword>
<sequence>MPSSKSVREVQVRSYTGQQVSKTDLLTVEEPLEIQLCFEDQVRTVAITMRTPGQDVELAAGFLFSEGLLSGPEQILRIEHFTPSGAIPTENTLRVTLSTPLPDFSGLERHFFTSSACGVCGRNSFENLGLRTGPVLSEVQFTPEQILALLPQMRQAQTTFRLTGGIHASALFDPQGKLLDLMEDVGRHNALDKLLGKPFLAGRLPAHDHLLLTSSRLSFELVQKTITAGIPVLCGLSAPSSLAVELAEAFNVTLIGFLREGSFNVYSGFDRLEEV</sequence>
<name>A0A511NAQ3_DEIC1</name>
<dbReference type="GO" id="GO:0097163">
    <property type="term" value="F:sulfur carrier activity"/>
    <property type="evidence" value="ECO:0007669"/>
    <property type="project" value="UniProtKB-UniRule"/>
</dbReference>
<evidence type="ECO:0000313" key="5">
    <source>
        <dbReference type="Proteomes" id="UP000321306"/>
    </source>
</evidence>
<reference evidence="4 5" key="1">
    <citation type="submission" date="2019-07" db="EMBL/GenBank/DDBJ databases">
        <title>Whole genome shotgun sequence of Deinococcus cellulosilyticus NBRC 106333.</title>
        <authorList>
            <person name="Hosoyama A."/>
            <person name="Uohara A."/>
            <person name="Ohji S."/>
            <person name="Ichikawa N."/>
        </authorList>
    </citation>
    <scope>NUCLEOTIDE SEQUENCE [LARGE SCALE GENOMIC DNA]</scope>
    <source>
        <strain evidence="4 5">NBRC 106333</strain>
    </source>
</reference>